<dbReference type="AlphaFoldDB" id="A0A413QKK7"/>
<dbReference type="EMBL" id="QSEW01000007">
    <property type="protein sequence ID" value="RGZ99839.1"/>
    <property type="molecule type" value="Genomic_DNA"/>
</dbReference>
<organism evidence="2 3">
    <name type="scientific">Dorea formicigenerans</name>
    <dbReference type="NCBI Taxonomy" id="39486"/>
    <lineage>
        <taxon>Bacteria</taxon>
        <taxon>Bacillati</taxon>
        <taxon>Bacillota</taxon>
        <taxon>Clostridia</taxon>
        <taxon>Lachnospirales</taxon>
        <taxon>Lachnospiraceae</taxon>
        <taxon>Dorea</taxon>
    </lineage>
</organism>
<evidence type="ECO:0000313" key="3">
    <source>
        <dbReference type="Proteomes" id="UP000284962"/>
    </source>
</evidence>
<dbReference type="Pfam" id="PF08867">
    <property type="entry name" value="FRG"/>
    <property type="match status" value="1"/>
</dbReference>
<protein>
    <submittedName>
        <fullName evidence="2">FRG domain-containing protein</fullName>
    </submittedName>
</protein>
<evidence type="ECO:0000259" key="1">
    <source>
        <dbReference type="SMART" id="SM00901"/>
    </source>
</evidence>
<sequence>MEYVIQEGKLDNKVHDISYEQLRLLYEDNLKEAEESERITQSSYRGENYYGKYDNFHYELQQEYLVRDPRTSGMRIYYPHGVIINQAARRNYYRGENRIYEESVPSLHRTLKKYTTVEEKELYRMVADMRIAEFSYLLQKFEHVKNWKVSDVLYEALAQHYGLETGWLDITNDFNVALFFATCKWKNGAWVPLTKADTEIDECHQYGMIYHMPSFQMPSRWGMAIPKFLPWTNHVVGKTEDGKDIYGRLTYPIYRGEVGNLIYPLGFQPFMRCHMQNGYGIYMRTSMPLQQDIQFEKLRFRHHEELSQRVYEMMEGGERIYPHEGLKQVEYIIEQIRTASSFSEEAFQYALYRNHYYKVEEAEAVRQRLAQFKVNGKGIEITSKHPWKLSSGRKKRIDQLYQDFDVQESYAIRIMERAKIPEPSSMFEPWMMPEEQDGRGVEDFRVRDRVHCGSSIVEYNTIQMLHTIMTAKLSDF</sequence>
<feature type="domain" description="FRG" evidence="1">
    <location>
        <begin position="87"/>
        <end position="210"/>
    </location>
</feature>
<proteinExistence type="predicted"/>
<dbReference type="Proteomes" id="UP000284962">
    <property type="component" value="Unassembled WGS sequence"/>
</dbReference>
<reference evidence="2 3" key="1">
    <citation type="submission" date="2018-08" db="EMBL/GenBank/DDBJ databases">
        <title>A genome reference for cultivated species of the human gut microbiota.</title>
        <authorList>
            <person name="Zou Y."/>
            <person name="Xue W."/>
            <person name="Luo G."/>
        </authorList>
    </citation>
    <scope>NUCLEOTIDE SEQUENCE [LARGE SCALE GENOMIC DNA]</scope>
    <source>
        <strain evidence="2 3">AM46-16</strain>
    </source>
</reference>
<accession>A0A413QKK7</accession>
<dbReference type="SMART" id="SM00901">
    <property type="entry name" value="FRG"/>
    <property type="match status" value="1"/>
</dbReference>
<evidence type="ECO:0000313" key="2">
    <source>
        <dbReference type="EMBL" id="RGZ99839.1"/>
    </source>
</evidence>
<comment type="caution">
    <text evidence="2">The sequence shown here is derived from an EMBL/GenBank/DDBJ whole genome shotgun (WGS) entry which is preliminary data.</text>
</comment>
<dbReference type="InterPro" id="IPR014966">
    <property type="entry name" value="FRG-dom"/>
</dbReference>
<name>A0A413QKK7_9FIRM</name>
<gene>
    <name evidence="2" type="ORF">DW957_08200</name>
</gene>